<reference evidence="5" key="1">
    <citation type="submission" date="2018-11" db="EMBL/GenBank/DDBJ databases">
        <authorList>
            <person name="Alioto T."/>
            <person name="Alioto T."/>
        </authorList>
    </citation>
    <scope>NUCLEOTIDE SEQUENCE</scope>
</reference>
<dbReference type="AlphaFoldDB" id="A0A8B6D7P2"/>
<proteinExistence type="predicted"/>
<keyword evidence="2" id="KW-0963">Cytoplasm</keyword>
<evidence type="ECO:0000256" key="1">
    <source>
        <dbReference type="ARBA" id="ARBA00004496"/>
    </source>
</evidence>
<dbReference type="Pfam" id="PF10237">
    <property type="entry name" value="N6-adenineMlase"/>
    <property type="match status" value="1"/>
</dbReference>
<protein>
    <submittedName>
        <fullName evidence="5">Uncharacterized protein</fullName>
    </submittedName>
</protein>
<gene>
    <name evidence="5" type="ORF">MGAL_10B026885</name>
</gene>
<dbReference type="GO" id="GO:0016279">
    <property type="term" value="F:protein-lysine N-methyltransferase activity"/>
    <property type="evidence" value="ECO:0007669"/>
    <property type="project" value="InterPro"/>
</dbReference>
<comment type="subcellular location">
    <subcellularLocation>
        <location evidence="1">Cytoplasm</location>
    </subcellularLocation>
</comment>
<keyword evidence="3" id="KW-0489">Methyltransferase</keyword>
<comment type="caution">
    <text evidence="5">The sequence shown here is derived from an EMBL/GenBank/DDBJ whole genome shotgun (WGS) entry which is preliminary data.</text>
</comment>
<dbReference type="Proteomes" id="UP000596742">
    <property type="component" value="Unassembled WGS sequence"/>
</dbReference>
<keyword evidence="6" id="KW-1185">Reference proteome</keyword>
<sequence length="154" mass="17364">MEAGKNTSTYLESSDSHFTTASTCTFHTGIESPRIHTAHNAKSHPRNITERPCVFCKEIHAPTNCTNISDNTARMSIFVMDDDAPQLSAHTLAALQEFYTEQNKQEQTLIEAQQGNLKELEISEDWQLSQFWYNETTATRLAEEALRAVGEQGR</sequence>
<keyword evidence="4" id="KW-0808">Transferase</keyword>
<accession>A0A8B6D7P2</accession>
<dbReference type="InterPro" id="IPR019369">
    <property type="entry name" value="Efm5/EEF1AKMT1"/>
</dbReference>
<dbReference type="OrthoDB" id="206354at2759"/>
<dbReference type="GO" id="GO:0032259">
    <property type="term" value="P:methylation"/>
    <property type="evidence" value="ECO:0007669"/>
    <property type="project" value="UniProtKB-KW"/>
</dbReference>
<dbReference type="PANTHER" id="PTHR13200:SF0">
    <property type="entry name" value="EEF1A LYSINE METHYLTRANSFERASE 1"/>
    <property type="match status" value="1"/>
</dbReference>
<dbReference type="PANTHER" id="PTHR13200">
    <property type="entry name" value="EEF1A LYSINE METHYLTRANSFERASE 1"/>
    <property type="match status" value="1"/>
</dbReference>
<evidence type="ECO:0000256" key="2">
    <source>
        <dbReference type="ARBA" id="ARBA00022490"/>
    </source>
</evidence>
<name>A0A8B6D7P2_MYTGA</name>
<dbReference type="GO" id="GO:0005737">
    <property type="term" value="C:cytoplasm"/>
    <property type="evidence" value="ECO:0007669"/>
    <property type="project" value="UniProtKB-SubCell"/>
</dbReference>
<evidence type="ECO:0000313" key="6">
    <source>
        <dbReference type="Proteomes" id="UP000596742"/>
    </source>
</evidence>
<dbReference type="InterPro" id="IPR041370">
    <property type="entry name" value="Mlase_EEF1AKMT1/ZCCHC4"/>
</dbReference>
<organism evidence="5 6">
    <name type="scientific">Mytilus galloprovincialis</name>
    <name type="common">Mediterranean mussel</name>
    <dbReference type="NCBI Taxonomy" id="29158"/>
    <lineage>
        <taxon>Eukaryota</taxon>
        <taxon>Metazoa</taxon>
        <taxon>Spiralia</taxon>
        <taxon>Lophotrochozoa</taxon>
        <taxon>Mollusca</taxon>
        <taxon>Bivalvia</taxon>
        <taxon>Autobranchia</taxon>
        <taxon>Pteriomorphia</taxon>
        <taxon>Mytilida</taxon>
        <taxon>Mytiloidea</taxon>
        <taxon>Mytilidae</taxon>
        <taxon>Mytilinae</taxon>
        <taxon>Mytilus</taxon>
    </lineage>
</organism>
<evidence type="ECO:0000256" key="3">
    <source>
        <dbReference type="ARBA" id="ARBA00022603"/>
    </source>
</evidence>
<evidence type="ECO:0000313" key="5">
    <source>
        <dbReference type="EMBL" id="VDI15446.1"/>
    </source>
</evidence>
<evidence type="ECO:0000256" key="4">
    <source>
        <dbReference type="ARBA" id="ARBA00022679"/>
    </source>
</evidence>
<dbReference type="EMBL" id="UYJE01002984">
    <property type="protein sequence ID" value="VDI15446.1"/>
    <property type="molecule type" value="Genomic_DNA"/>
</dbReference>